<evidence type="ECO:0000256" key="8">
    <source>
        <dbReference type="ARBA" id="ARBA00022884"/>
    </source>
</evidence>
<dbReference type="InterPro" id="IPR025313">
    <property type="entry name" value="SPB4-like_CTE"/>
</dbReference>
<evidence type="ECO:0000313" key="21">
    <source>
        <dbReference type="EMBL" id="KAK0638963.1"/>
    </source>
</evidence>
<keyword evidence="3" id="KW-0698">rRNA processing</keyword>
<evidence type="ECO:0000256" key="1">
    <source>
        <dbReference type="ARBA" id="ARBA00004604"/>
    </source>
</evidence>
<feature type="domain" description="DEAD-box RNA helicase Q" evidence="20">
    <location>
        <begin position="114"/>
        <end position="142"/>
    </location>
</feature>
<dbReference type="PROSITE" id="PS51194">
    <property type="entry name" value="HELICASE_CTER"/>
    <property type="match status" value="1"/>
</dbReference>
<dbReference type="Pfam" id="PF00270">
    <property type="entry name" value="DEAD"/>
    <property type="match status" value="1"/>
</dbReference>
<comment type="function">
    <text evidence="10">ATP-dependent RNA helicase involved in 40S ribosomal subunit biogenesis. Required for the processing and cleavage of 35S pre-rRNA at sites A0, A1, and A2, leading to mature 18S rRNA.</text>
</comment>
<dbReference type="GO" id="GO:0005524">
    <property type="term" value="F:ATP binding"/>
    <property type="evidence" value="ECO:0007669"/>
    <property type="project" value="UniProtKB-UniRule"/>
</dbReference>
<comment type="caution">
    <text evidence="21">The sequence shown here is derived from an EMBL/GenBank/DDBJ whole genome shotgun (WGS) entry which is preliminary data.</text>
</comment>
<keyword evidence="8 16" id="KW-0694">RNA-binding</keyword>
<evidence type="ECO:0000256" key="9">
    <source>
        <dbReference type="ARBA" id="ARBA00023242"/>
    </source>
</evidence>
<dbReference type="GO" id="GO:0005730">
    <property type="term" value="C:nucleolus"/>
    <property type="evidence" value="ECO:0007669"/>
    <property type="project" value="UniProtKB-SubCell"/>
</dbReference>
<dbReference type="PANTHER" id="PTHR24031">
    <property type="entry name" value="RNA HELICASE"/>
    <property type="match status" value="1"/>
</dbReference>
<accession>A0AA40CIQ6</accession>
<keyword evidence="7 15" id="KW-0067">ATP-binding</keyword>
<gene>
    <name evidence="21" type="ORF">B0T16DRAFT_360152</name>
</gene>
<dbReference type="GO" id="GO:0003724">
    <property type="term" value="F:RNA helicase activity"/>
    <property type="evidence" value="ECO:0007669"/>
    <property type="project" value="UniProtKB-EC"/>
</dbReference>
<evidence type="ECO:0000256" key="12">
    <source>
        <dbReference type="ARBA" id="ARBA00024365"/>
    </source>
</evidence>
<dbReference type="EMBL" id="JAULSV010000007">
    <property type="protein sequence ID" value="KAK0638963.1"/>
    <property type="molecule type" value="Genomic_DNA"/>
</dbReference>
<dbReference type="Proteomes" id="UP001174936">
    <property type="component" value="Unassembled WGS sequence"/>
</dbReference>
<organism evidence="21 22">
    <name type="scientific">Cercophora newfieldiana</name>
    <dbReference type="NCBI Taxonomy" id="92897"/>
    <lineage>
        <taxon>Eukaryota</taxon>
        <taxon>Fungi</taxon>
        <taxon>Dikarya</taxon>
        <taxon>Ascomycota</taxon>
        <taxon>Pezizomycotina</taxon>
        <taxon>Sordariomycetes</taxon>
        <taxon>Sordariomycetidae</taxon>
        <taxon>Sordariales</taxon>
        <taxon>Lasiosphaeriaceae</taxon>
        <taxon>Cercophora</taxon>
    </lineage>
</organism>
<evidence type="ECO:0000259" key="20">
    <source>
        <dbReference type="PROSITE" id="PS51195"/>
    </source>
</evidence>
<dbReference type="PROSITE" id="PS51192">
    <property type="entry name" value="HELICASE_ATP_BIND_1"/>
    <property type="match status" value="1"/>
</dbReference>
<dbReference type="FunFam" id="3.40.50.300:FF:000379">
    <property type="entry name" value="RNA helicase"/>
    <property type="match status" value="1"/>
</dbReference>
<evidence type="ECO:0000256" key="17">
    <source>
        <dbReference type="SAM" id="MobiDB-lite"/>
    </source>
</evidence>
<evidence type="ECO:0000313" key="22">
    <source>
        <dbReference type="Proteomes" id="UP001174936"/>
    </source>
</evidence>
<sequence>MGSDHSKKRKLKDVKPPKGEAAVLLVSKPKKLKRDPTPEESDPESDHATAQDIADAAASDDSAAEDSESQQGEVEVDDQTEFVKRVAQGEAANEDEAPAAIDSLLPPDVSTNAQAFSELKLSERTMKAIEEMGFTKMTEIQRRGIPPLLAGKDVLGAAKTGSGKTLAFLIPAIEMLHSLKFKPRNGTGVIVVTPTRELALQIFGVARELMKNHSQTYGVVIGGANRRAEAEKLGKGVNLLIATPGRLLDHLQNTPFVFKNLRSLIIDEADRILEIGFEDEMRQIVKILPKEDRQTMLFSATQTTKVEDLARISLRPGPLYINVDEEKQFSTVEGLDQGYVVVDADKRFLLLFSFLKKMAKKKIIVFFSSCNSVKYYSELLQYIDLQVLDLHGKQKQQKRTNTFFEFCNAKQGTLICTDVAARGLDIPAVDWIVQFDPPDDPRDYIHRVGRTARGNNTKGRSLLFLQPNEMGFLAHLKAAKVPVVEYDFPNNKILNVQSQLEKLIGQNYYLNQSAKDGYRSYLHAYASHSLRSVFDVHKLDLVKVAKSFGFATPPRVDITLAAGMSRDKKPQGRRAYGSQPRQGANGRQQR</sequence>
<evidence type="ECO:0000256" key="4">
    <source>
        <dbReference type="ARBA" id="ARBA00022741"/>
    </source>
</evidence>
<dbReference type="InterPro" id="IPR000629">
    <property type="entry name" value="RNA-helicase_DEAD-box_CS"/>
</dbReference>
<dbReference type="InterPro" id="IPR044773">
    <property type="entry name" value="DDX18/Has1_DEADc"/>
</dbReference>
<feature type="domain" description="Helicase C-terminal" evidence="19">
    <location>
        <begin position="334"/>
        <end position="504"/>
    </location>
</feature>
<dbReference type="GO" id="GO:0016787">
    <property type="term" value="F:hydrolase activity"/>
    <property type="evidence" value="ECO:0007669"/>
    <property type="project" value="UniProtKB-KW"/>
</dbReference>
<comment type="subunit">
    <text evidence="12">Associates in the nucleolus with the 60S and pre-60S ribosomal subunits.</text>
</comment>
<evidence type="ECO:0000259" key="19">
    <source>
        <dbReference type="PROSITE" id="PS51194"/>
    </source>
</evidence>
<evidence type="ECO:0000256" key="3">
    <source>
        <dbReference type="ARBA" id="ARBA00022552"/>
    </source>
</evidence>
<feature type="region of interest" description="Disordered" evidence="17">
    <location>
        <begin position="561"/>
        <end position="590"/>
    </location>
</feature>
<dbReference type="InterPro" id="IPR011545">
    <property type="entry name" value="DEAD/DEAH_box_helicase_dom"/>
</dbReference>
<dbReference type="InterPro" id="IPR014001">
    <property type="entry name" value="Helicase_ATP-bd"/>
</dbReference>
<dbReference type="SMART" id="SM00490">
    <property type="entry name" value="HELICc"/>
    <property type="match status" value="1"/>
</dbReference>
<protein>
    <recommendedName>
        <fullName evidence="16">ATP-dependent RNA helicase</fullName>
        <ecNumber evidence="16">3.6.4.13</ecNumber>
    </recommendedName>
</protein>
<feature type="compositionally biased region" description="Basic residues" evidence="17">
    <location>
        <begin position="1"/>
        <end position="12"/>
    </location>
</feature>
<dbReference type="GO" id="GO:0003723">
    <property type="term" value="F:RNA binding"/>
    <property type="evidence" value="ECO:0007669"/>
    <property type="project" value="UniProtKB-UniRule"/>
</dbReference>
<dbReference type="CDD" id="cd17942">
    <property type="entry name" value="DEADc_DDX18"/>
    <property type="match status" value="1"/>
</dbReference>
<keyword evidence="5 15" id="KW-0378">Hydrolase</keyword>
<dbReference type="CDD" id="cd18787">
    <property type="entry name" value="SF2_C_DEAD"/>
    <property type="match status" value="1"/>
</dbReference>
<dbReference type="InterPro" id="IPR027417">
    <property type="entry name" value="P-loop_NTPase"/>
</dbReference>
<dbReference type="Pfam" id="PF00271">
    <property type="entry name" value="Helicase_C"/>
    <property type="match status" value="1"/>
</dbReference>
<dbReference type="EC" id="3.6.4.13" evidence="16"/>
<comment type="domain">
    <text evidence="16">The Q motif is unique to and characteristic of the DEAD box family of RNA helicases and controls ATP binding and hydrolysis.</text>
</comment>
<reference evidence="21" key="1">
    <citation type="submission" date="2023-06" db="EMBL/GenBank/DDBJ databases">
        <title>Genome-scale phylogeny and comparative genomics of the fungal order Sordariales.</title>
        <authorList>
            <consortium name="Lawrence Berkeley National Laboratory"/>
            <person name="Hensen N."/>
            <person name="Bonometti L."/>
            <person name="Westerberg I."/>
            <person name="Brannstrom I.O."/>
            <person name="Guillou S."/>
            <person name="Cros-Aarteil S."/>
            <person name="Calhoun S."/>
            <person name="Haridas S."/>
            <person name="Kuo A."/>
            <person name="Mondo S."/>
            <person name="Pangilinan J."/>
            <person name="Riley R."/>
            <person name="Labutti K."/>
            <person name="Andreopoulos B."/>
            <person name="Lipzen A."/>
            <person name="Chen C."/>
            <person name="Yanf M."/>
            <person name="Daum C."/>
            <person name="Ng V."/>
            <person name="Clum A."/>
            <person name="Steindorff A."/>
            <person name="Ohm R."/>
            <person name="Martin F."/>
            <person name="Silar P."/>
            <person name="Natvig D."/>
            <person name="Lalanne C."/>
            <person name="Gautier V."/>
            <person name="Ament-Velasquez S.L."/>
            <person name="Kruys A."/>
            <person name="Hutchinson M.I."/>
            <person name="Powell A.J."/>
            <person name="Barry K."/>
            <person name="Miller A.N."/>
            <person name="Grigoriev I.V."/>
            <person name="Debuchy R."/>
            <person name="Gladieux P."/>
            <person name="Thoren M.H."/>
            <person name="Johannesson H."/>
        </authorList>
    </citation>
    <scope>NUCLEOTIDE SEQUENCE</scope>
    <source>
        <strain evidence="21">SMH2532-1</strain>
    </source>
</reference>
<feature type="compositionally biased region" description="Polar residues" evidence="17">
    <location>
        <begin position="579"/>
        <end position="590"/>
    </location>
</feature>
<evidence type="ECO:0000256" key="7">
    <source>
        <dbReference type="ARBA" id="ARBA00022840"/>
    </source>
</evidence>
<keyword evidence="2" id="KW-0690">Ribosome biogenesis</keyword>
<feature type="domain" description="Helicase ATP-binding" evidence="18">
    <location>
        <begin position="145"/>
        <end position="320"/>
    </location>
</feature>
<dbReference type="AlphaFoldDB" id="A0AA40CIQ6"/>
<proteinExistence type="inferred from homology"/>
<dbReference type="InterPro" id="IPR001650">
    <property type="entry name" value="Helicase_C-like"/>
</dbReference>
<dbReference type="PROSITE" id="PS51195">
    <property type="entry name" value="Q_MOTIF"/>
    <property type="match status" value="1"/>
</dbReference>
<dbReference type="FunFam" id="3.40.50.300:FF:000460">
    <property type="entry name" value="RNA helicase"/>
    <property type="match status" value="1"/>
</dbReference>
<evidence type="ECO:0000256" key="14">
    <source>
        <dbReference type="PROSITE-ProRule" id="PRU00552"/>
    </source>
</evidence>
<dbReference type="SMART" id="SM00487">
    <property type="entry name" value="DEXDc"/>
    <property type="match status" value="1"/>
</dbReference>
<feature type="short sequence motif" description="Q motif" evidence="14">
    <location>
        <begin position="114"/>
        <end position="142"/>
    </location>
</feature>
<evidence type="ECO:0000256" key="10">
    <source>
        <dbReference type="ARBA" id="ARBA00024310"/>
    </source>
</evidence>
<keyword evidence="22" id="KW-1185">Reference proteome</keyword>
<dbReference type="PROSITE" id="PS00039">
    <property type="entry name" value="DEAD_ATP_HELICASE"/>
    <property type="match status" value="1"/>
</dbReference>
<comment type="subcellular location">
    <subcellularLocation>
        <location evidence="1">Nucleus</location>
        <location evidence="1">Nucleolus</location>
    </subcellularLocation>
</comment>
<dbReference type="InterPro" id="IPR014014">
    <property type="entry name" value="RNA_helicase_DEAD_Q_motif"/>
</dbReference>
<name>A0AA40CIQ6_9PEZI</name>
<comment type="similarity">
    <text evidence="11">Belongs to the DEAD box helicase family. DDX18/HAS1 subfamily.</text>
</comment>
<dbReference type="GO" id="GO:0006364">
    <property type="term" value="P:rRNA processing"/>
    <property type="evidence" value="ECO:0007669"/>
    <property type="project" value="UniProtKB-KW"/>
</dbReference>
<keyword evidence="4 15" id="KW-0547">Nucleotide-binding</keyword>
<evidence type="ECO:0000256" key="15">
    <source>
        <dbReference type="RuleBase" id="RU000492"/>
    </source>
</evidence>
<keyword evidence="6 15" id="KW-0347">Helicase</keyword>
<feature type="compositionally biased region" description="Acidic residues" evidence="17">
    <location>
        <begin position="62"/>
        <end position="79"/>
    </location>
</feature>
<comment type="function">
    <text evidence="16">RNA helicase.</text>
</comment>
<evidence type="ECO:0000259" key="18">
    <source>
        <dbReference type="PROSITE" id="PS51192"/>
    </source>
</evidence>
<feature type="region of interest" description="Disordered" evidence="17">
    <location>
        <begin position="1"/>
        <end position="79"/>
    </location>
</feature>
<comment type="catalytic activity">
    <reaction evidence="13 16">
        <text>ATP + H2O = ADP + phosphate + H(+)</text>
        <dbReference type="Rhea" id="RHEA:13065"/>
        <dbReference type="ChEBI" id="CHEBI:15377"/>
        <dbReference type="ChEBI" id="CHEBI:15378"/>
        <dbReference type="ChEBI" id="CHEBI:30616"/>
        <dbReference type="ChEBI" id="CHEBI:43474"/>
        <dbReference type="ChEBI" id="CHEBI:456216"/>
        <dbReference type="EC" id="3.6.4.13"/>
    </reaction>
</comment>
<dbReference type="Gene3D" id="3.40.50.300">
    <property type="entry name" value="P-loop containing nucleotide triphosphate hydrolases"/>
    <property type="match status" value="2"/>
</dbReference>
<evidence type="ECO:0000256" key="6">
    <source>
        <dbReference type="ARBA" id="ARBA00022806"/>
    </source>
</evidence>
<dbReference type="SUPFAM" id="SSF52540">
    <property type="entry name" value="P-loop containing nucleoside triphosphate hydrolases"/>
    <property type="match status" value="2"/>
</dbReference>
<evidence type="ECO:0000256" key="2">
    <source>
        <dbReference type="ARBA" id="ARBA00022517"/>
    </source>
</evidence>
<evidence type="ECO:0000256" key="11">
    <source>
        <dbReference type="ARBA" id="ARBA00024357"/>
    </source>
</evidence>
<evidence type="ECO:0000256" key="16">
    <source>
        <dbReference type="RuleBase" id="RU365068"/>
    </source>
</evidence>
<keyword evidence="9" id="KW-0539">Nucleus</keyword>
<evidence type="ECO:0000256" key="13">
    <source>
        <dbReference type="ARBA" id="ARBA00047984"/>
    </source>
</evidence>
<dbReference type="Pfam" id="PF13959">
    <property type="entry name" value="CTE_SPB4"/>
    <property type="match status" value="1"/>
</dbReference>
<dbReference type="SMART" id="SM01178">
    <property type="entry name" value="DUF4217"/>
    <property type="match status" value="1"/>
</dbReference>
<evidence type="ECO:0000256" key="5">
    <source>
        <dbReference type="ARBA" id="ARBA00022801"/>
    </source>
</evidence>